<dbReference type="PANTHER" id="PTHR30466">
    <property type="entry name" value="FLAVIN REDUCTASE"/>
    <property type="match status" value="1"/>
</dbReference>
<accession>A0A4P9UL94</accession>
<evidence type="ECO:0000256" key="1">
    <source>
        <dbReference type="ARBA" id="ARBA00008898"/>
    </source>
</evidence>
<gene>
    <name evidence="4" type="ORF">EQU24_07005</name>
</gene>
<dbReference type="Gene3D" id="2.30.110.10">
    <property type="entry name" value="Electron Transport, Fmn-binding Protein, Chain A"/>
    <property type="match status" value="1"/>
</dbReference>
<evidence type="ECO:0000313" key="4">
    <source>
        <dbReference type="EMBL" id="QCW82029.1"/>
    </source>
</evidence>
<dbReference type="SMART" id="SM00903">
    <property type="entry name" value="Flavin_Reduct"/>
    <property type="match status" value="1"/>
</dbReference>
<name>A0A4P9UL94_METBY</name>
<dbReference type="RefSeq" id="WP_017840170.1">
    <property type="nucleotide sequence ID" value="NZ_CP035467.1"/>
</dbReference>
<dbReference type="InterPro" id="IPR050268">
    <property type="entry name" value="NADH-dep_flavin_reductase"/>
</dbReference>
<dbReference type="STRING" id="675511.GCA_000341735_01614"/>
<dbReference type="KEGG" id="mbur:EQU24_07005"/>
<reference evidence="5" key="1">
    <citation type="journal article" date="2019" name="J. Bacteriol.">
        <title>A Mutagenic Screen Identifies a TonB-Dependent Receptor Required for the Lanthanide Metal Switch in the Type I Methanotroph 'Methylotuvimicrobium buryatense' 5GB1C.</title>
        <authorList>
            <person name="Groom J.D."/>
            <person name="Ford S.M."/>
            <person name="Pesesky M.W."/>
            <person name="Lidstrom M.E."/>
        </authorList>
    </citation>
    <scope>NUCLEOTIDE SEQUENCE [LARGE SCALE GENOMIC DNA]</scope>
    <source>
        <strain evidence="5">5GB1C</strain>
    </source>
</reference>
<evidence type="ECO:0000259" key="3">
    <source>
        <dbReference type="SMART" id="SM00903"/>
    </source>
</evidence>
<keyword evidence="5" id="KW-1185">Reference proteome</keyword>
<protein>
    <submittedName>
        <fullName evidence="4">Flavin reductase</fullName>
    </submittedName>
</protein>
<proteinExistence type="inferred from homology"/>
<dbReference type="PANTHER" id="PTHR30466:SF11">
    <property type="entry name" value="FLAVIN-DEPENDENT MONOOXYGENASE, REDUCTASE SUBUNIT HSAB"/>
    <property type="match status" value="1"/>
</dbReference>
<dbReference type="Pfam" id="PF01613">
    <property type="entry name" value="Flavin_Reduct"/>
    <property type="match status" value="1"/>
</dbReference>
<sequence length="160" mass="17444">MAVEANEFKNALQLWASGVTVITTNTERYGTQGMTATSFCSVSLEPPQILVCINENADTGDGIEESRHFAVNILTAEQEEVSNQFAGGASQEERFANVSWENGICGMPILNDCLASLECKVVEKVKAGTHWIMIGEVQDVVCRSGSPLLYFRSAYRALSE</sequence>
<evidence type="ECO:0000256" key="2">
    <source>
        <dbReference type="ARBA" id="ARBA00023002"/>
    </source>
</evidence>
<dbReference type="InterPro" id="IPR012349">
    <property type="entry name" value="Split_barrel_FMN-bd"/>
</dbReference>
<dbReference type="EMBL" id="CP035467">
    <property type="protein sequence ID" value="QCW82029.1"/>
    <property type="molecule type" value="Genomic_DNA"/>
</dbReference>
<evidence type="ECO:0000313" key="5">
    <source>
        <dbReference type="Proteomes" id="UP000305881"/>
    </source>
</evidence>
<comment type="similarity">
    <text evidence="1">Belongs to the non-flavoprotein flavin reductase family.</text>
</comment>
<dbReference type="OrthoDB" id="9792858at2"/>
<dbReference type="SUPFAM" id="SSF50475">
    <property type="entry name" value="FMN-binding split barrel"/>
    <property type="match status" value="1"/>
</dbReference>
<dbReference type="GO" id="GO:0042602">
    <property type="term" value="F:riboflavin reductase (NADPH) activity"/>
    <property type="evidence" value="ECO:0007669"/>
    <property type="project" value="TreeGrafter"/>
</dbReference>
<dbReference type="InterPro" id="IPR002563">
    <property type="entry name" value="Flavin_Rdtase-like_dom"/>
</dbReference>
<dbReference type="Proteomes" id="UP000305881">
    <property type="component" value="Chromosome"/>
</dbReference>
<keyword evidence="2" id="KW-0560">Oxidoreductase</keyword>
<feature type="domain" description="Flavin reductase like" evidence="3">
    <location>
        <begin position="12"/>
        <end position="157"/>
    </location>
</feature>
<dbReference type="GO" id="GO:0010181">
    <property type="term" value="F:FMN binding"/>
    <property type="evidence" value="ECO:0007669"/>
    <property type="project" value="InterPro"/>
</dbReference>
<dbReference type="AlphaFoldDB" id="A0A4P9UL94"/>
<organism evidence="4 5">
    <name type="scientific">Methylotuvimicrobium buryatense</name>
    <name type="common">Methylomicrobium buryatense</name>
    <dbReference type="NCBI Taxonomy" id="95641"/>
    <lineage>
        <taxon>Bacteria</taxon>
        <taxon>Pseudomonadati</taxon>
        <taxon>Pseudomonadota</taxon>
        <taxon>Gammaproteobacteria</taxon>
        <taxon>Methylococcales</taxon>
        <taxon>Methylococcaceae</taxon>
        <taxon>Methylotuvimicrobium</taxon>
    </lineage>
</organism>